<dbReference type="Proteomes" id="UP000193136">
    <property type="component" value="Unassembled WGS sequence"/>
</dbReference>
<accession>A0A1X0Y108</accession>
<sequence length="310" mass="35090">MRSCVIEVNYKNSGETRKSLVSLAISTVPVKTVVVDNTPNDPDLEVALAPFQDVHLIRAPKNLGFGRGNNLGIDWALRQTDCEFVLILNNDATIKPDAIERMEAAMDAHPEAAIVAARIVLAEDESKLWYGGGEVDWRCGGGRVPGVPGPADALLAMQARYVSFASGCAMIIRRNVLQELGGFDKRFFMYEEDLELSLRVQEAGWKIWYEPTALISHVGQGSQKKKNKFISRYDSRNPSLVFLVYHGFKNCLLNMGMHAHSWKKIQFMTFFPAFLCMKCAQWAMRGRFDAIRSALTAIRDYRRERRWSHR</sequence>
<gene>
    <name evidence="2" type="ORF">B5V00_11810</name>
</gene>
<evidence type="ECO:0000313" key="2">
    <source>
        <dbReference type="EMBL" id="ORJ58774.1"/>
    </source>
</evidence>
<dbReference type="OrthoDB" id="9771846at2"/>
<dbReference type="InterPro" id="IPR001173">
    <property type="entry name" value="Glyco_trans_2-like"/>
</dbReference>
<dbReference type="PANTHER" id="PTHR43179:SF11">
    <property type="entry name" value="GLYCOSYL TRANSFERASE"/>
    <property type="match status" value="1"/>
</dbReference>
<organism evidence="2 3">
    <name type="scientific">Geothermobacter hydrogeniphilus</name>
    <dbReference type="NCBI Taxonomy" id="1969733"/>
    <lineage>
        <taxon>Bacteria</taxon>
        <taxon>Pseudomonadati</taxon>
        <taxon>Thermodesulfobacteriota</taxon>
        <taxon>Desulfuromonadia</taxon>
        <taxon>Desulfuromonadales</taxon>
        <taxon>Geothermobacteraceae</taxon>
        <taxon>Geothermobacter</taxon>
    </lineage>
</organism>
<protein>
    <recommendedName>
        <fullName evidence="1">Glycosyltransferase 2-like domain-containing protein</fullName>
    </recommendedName>
</protein>
<dbReference type="PANTHER" id="PTHR43179">
    <property type="entry name" value="RHAMNOSYLTRANSFERASE WBBL"/>
    <property type="match status" value="1"/>
</dbReference>
<proteinExistence type="predicted"/>
<dbReference type="Gene3D" id="3.90.550.10">
    <property type="entry name" value="Spore Coat Polysaccharide Biosynthesis Protein SpsA, Chain A"/>
    <property type="match status" value="1"/>
</dbReference>
<dbReference type="EMBL" id="NAAD01000014">
    <property type="protein sequence ID" value="ORJ58774.1"/>
    <property type="molecule type" value="Genomic_DNA"/>
</dbReference>
<dbReference type="SUPFAM" id="SSF53448">
    <property type="entry name" value="Nucleotide-diphospho-sugar transferases"/>
    <property type="match status" value="1"/>
</dbReference>
<dbReference type="RefSeq" id="WP_085011003.1">
    <property type="nucleotide sequence ID" value="NZ_NAAD01000014.1"/>
</dbReference>
<evidence type="ECO:0000313" key="3">
    <source>
        <dbReference type="Proteomes" id="UP000193136"/>
    </source>
</evidence>
<comment type="caution">
    <text evidence="2">The sequence shown here is derived from an EMBL/GenBank/DDBJ whole genome shotgun (WGS) entry which is preliminary data.</text>
</comment>
<evidence type="ECO:0000259" key="1">
    <source>
        <dbReference type="Pfam" id="PF00535"/>
    </source>
</evidence>
<dbReference type="CDD" id="cd04186">
    <property type="entry name" value="GT_2_like_c"/>
    <property type="match status" value="1"/>
</dbReference>
<dbReference type="AlphaFoldDB" id="A0A1X0Y108"/>
<feature type="domain" description="Glycosyltransferase 2-like" evidence="1">
    <location>
        <begin position="29"/>
        <end position="180"/>
    </location>
</feature>
<dbReference type="STRING" id="1969733.B5V00_11810"/>
<name>A0A1X0Y108_9BACT</name>
<dbReference type="Pfam" id="PF00535">
    <property type="entry name" value="Glycos_transf_2"/>
    <property type="match status" value="1"/>
</dbReference>
<dbReference type="InterPro" id="IPR029044">
    <property type="entry name" value="Nucleotide-diphossugar_trans"/>
</dbReference>
<reference evidence="2 3" key="1">
    <citation type="submission" date="2017-03" db="EMBL/GenBank/DDBJ databases">
        <title>Genome sequence of Geothermobacter sp. EPR-M, Deep-Sea Iron Reducer.</title>
        <authorList>
            <person name="Tully B."/>
            <person name="Savalia P."/>
            <person name="Abuyen K."/>
            <person name="Baughan C."/>
            <person name="Romero E."/>
            <person name="Ronkowski C."/>
            <person name="Torres B."/>
            <person name="Tremblay J."/>
            <person name="Trujillo A."/>
            <person name="Tyler M."/>
            <person name="Perez-Rodriguez I."/>
            <person name="Amend J."/>
        </authorList>
    </citation>
    <scope>NUCLEOTIDE SEQUENCE [LARGE SCALE GENOMIC DNA]</scope>
    <source>
        <strain evidence="2 3">EPR-M</strain>
    </source>
</reference>
<keyword evidence="3" id="KW-1185">Reference proteome</keyword>